<feature type="transmembrane region" description="Helical" evidence="3">
    <location>
        <begin position="152"/>
        <end position="169"/>
    </location>
</feature>
<feature type="transmembrane region" description="Helical" evidence="3">
    <location>
        <begin position="12"/>
        <end position="31"/>
    </location>
</feature>
<feature type="transmembrane region" description="Helical" evidence="3">
    <location>
        <begin position="51"/>
        <end position="74"/>
    </location>
</feature>
<dbReference type="GO" id="GO:0005507">
    <property type="term" value="F:copper ion binding"/>
    <property type="evidence" value="ECO:0007669"/>
    <property type="project" value="InterPro"/>
</dbReference>
<dbReference type="PANTHER" id="PTHR11709">
    <property type="entry name" value="MULTI-COPPER OXIDASE"/>
    <property type="match status" value="1"/>
</dbReference>
<evidence type="ECO:0000256" key="1">
    <source>
        <dbReference type="ARBA" id="ARBA00022723"/>
    </source>
</evidence>
<dbReference type="Pfam" id="PF07732">
    <property type="entry name" value="Cu-oxidase_3"/>
    <property type="match status" value="1"/>
</dbReference>
<evidence type="ECO:0000313" key="6">
    <source>
        <dbReference type="EMBL" id="SDC32869.1"/>
    </source>
</evidence>
<feature type="transmembrane region" description="Helical" evidence="3">
    <location>
        <begin position="86"/>
        <end position="108"/>
    </location>
</feature>
<dbReference type="CDD" id="cd04202">
    <property type="entry name" value="CuRO_D2_2dMcoN_like"/>
    <property type="match status" value="1"/>
</dbReference>
<keyword evidence="1" id="KW-0479">Metal-binding</keyword>
<keyword evidence="3" id="KW-1133">Transmembrane helix</keyword>
<dbReference type="InterPro" id="IPR002355">
    <property type="entry name" value="Cu_oxidase_Cu_BS"/>
</dbReference>
<keyword evidence="2" id="KW-0560">Oxidoreductase</keyword>
<keyword evidence="3" id="KW-0812">Transmembrane</keyword>
<dbReference type="InterPro" id="IPR045087">
    <property type="entry name" value="Cu-oxidase_fam"/>
</dbReference>
<evidence type="ECO:0000256" key="3">
    <source>
        <dbReference type="SAM" id="Phobius"/>
    </source>
</evidence>
<keyword evidence="6" id="KW-0167">Capsid protein</keyword>
<dbReference type="InterPro" id="IPR011707">
    <property type="entry name" value="Cu-oxidase-like_N"/>
</dbReference>
<sequence>MDLPARYELLNQTALLLAGSQFVLWAVIGFLAGRLRAQPAAARRGTARDLLVLLGFGGLVLLAHVIVVAAVWSIEWELAGDHVLVALPLLLAPMVGVAVLTVPLAVGLARDRDVGPIGPWPVVAVQATAVGAMLGWYAGTLVRPIAPYADELALYGALLAIATAVLWLRQRVLPDGMVPARPLWSGLLRTVGALVAVALLGVALHAYGSWSTRLPDRISMSGHDPAQHGGHRIAEVSQLTGAVDGVPDRVFTLTAQDTKIRLSSGAIVAAGLTFNGQAPGPELRVRQGELVQVTLVNRTTKDGVTLHWHGLNVPNAQDGAAGLTQDAVPPGGSYVYRFRPAQIGTFWYHSHQTSAREVTLGLFGALVVLPPDGEQAEFDRVVLKHIWPVKFQGRSALGVADGTVERAVVAPGTRVRLRLVNTNSNVDPTTDDRPATFTVNGTPFRIVAIDGADLVGPTDLVDARLGIAAGGRYDIEFAMPDRPVRLTEEANPVAGFALLPHPDAPVPGPRFDGPAFDPLSYGVPAPVPFDRSSHFDVDYKMVLDDRLGFYDGTLQLVSLINGQSYPDVPSPTVRQGDLVRLRVVNRGREDHPIHLHGHRALVLSRNGQPSQGSPWWTDTIEVRPGEAFDLAFRADNPGIWMAHCHNLEHAKLGMMGHFVYEGVTSPHISGRETGNYPE</sequence>
<dbReference type="AlphaFoldDB" id="A0A1G6KP64"/>
<keyword evidence="6" id="KW-0132">Cell division</keyword>
<feature type="transmembrane region" description="Helical" evidence="3">
    <location>
        <begin position="120"/>
        <end position="140"/>
    </location>
</feature>
<dbReference type="PROSITE" id="PS00080">
    <property type="entry name" value="MULTICOPPER_OXIDASE2"/>
    <property type="match status" value="1"/>
</dbReference>
<feature type="domain" description="Plastocyanin-like" evidence="5">
    <location>
        <begin position="269"/>
        <end position="371"/>
    </location>
</feature>
<keyword evidence="6" id="KW-0946">Virion</keyword>
<proteinExistence type="predicted"/>
<accession>A0A1G6KP64</accession>
<dbReference type="Proteomes" id="UP000199501">
    <property type="component" value="Unassembled WGS sequence"/>
</dbReference>
<evidence type="ECO:0000259" key="5">
    <source>
        <dbReference type="Pfam" id="PF07732"/>
    </source>
</evidence>
<keyword evidence="6" id="KW-0131">Cell cycle</keyword>
<name>A0A1G6KP64_9PSEU</name>
<organism evidence="6 7">
    <name type="scientific">Actinokineospora iranica</name>
    <dbReference type="NCBI Taxonomy" id="1271860"/>
    <lineage>
        <taxon>Bacteria</taxon>
        <taxon>Bacillati</taxon>
        <taxon>Actinomycetota</taxon>
        <taxon>Actinomycetes</taxon>
        <taxon>Pseudonocardiales</taxon>
        <taxon>Pseudonocardiaceae</taxon>
        <taxon>Actinokineospora</taxon>
    </lineage>
</organism>
<dbReference type="OrthoDB" id="345021at2"/>
<dbReference type="EMBL" id="FMZZ01000001">
    <property type="protein sequence ID" value="SDC32869.1"/>
    <property type="molecule type" value="Genomic_DNA"/>
</dbReference>
<dbReference type="GO" id="GO:0051301">
    <property type="term" value="P:cell division"/>
    <property type="evidence" value="ECO:0007669"/>
    <property type="project" value="UniProtKB-KW"/>
</dbReference>
<dbReference type="RefSeq" id="WP_091448515.1">
    <property type="nucleotide sequence ID" value="NZ_FMZZ01000001.1"/>
</dbReference>
<dbReference type="InterPro" id="IPR008972">
    <property type="entry name" value="Cupredoxin"/>
</dbReference>
<evidence type="ECO:0000259" key="4">
    <source>
        <dbReference type="Pfam" id="PF07731"/>
    </source>
</evidence>
<dbReference type="Gene3D" id="2.60.40.420">
    <property type="entry name" value="Cupredoxins - blue copper proteins"/>
    <property type="match status" value="3"/>
</dbReference>
<feature type="domain" description="Plastocyanin-like" evidence="4">
    <location>
        <begin position="561"/>
        <end position="660"/>
    </location>
</feature>
<feature type="transmembrane region" description="Helical" evidence="3">
    <location>
        <begin position="190"/>
        <end position="210"/>
    </location>
</feature>
<dbReference type="InterPro" id="IPR011706">
    <property type="entry name" value="Cu-oxidase_C"/>
</dbReference>
<evidence type="ECO:0000313" key="7">
    <source>
        <dbReference type="Proteomes" id="UP000199501"/>
    </source>
</evidence>
<reference evidence="7" key="1">
    <citation type="submission" date="2016-10" db="EMBL/GenBank/DDBJ databases">
        <authorList>
            <person name="Varghese N."/>
            <person name="Submissions S."/>
        </authorList>
    </citation>
    <scope>NUCLEOTIDE SEQUENCE [LARGE SCALE GENOMIC DNA]</scope>
    <source>
        <strain evidence="7">IBRC-M 10403</strain>
    </source>
</reference>
<protein>
    <submittedName>
        <fullName evidence="6">Multicopper oxidase with three cupredoxin domains (Includes cell division protein FtsP and spore coat protein CotA)</fullName>
    </submittedName>
</protein>
<gene>
    <name evidence="6" type="ORF">SAMN05216174_1011025</name>
</gene>
<dbReference type="Pfam" id="PF07731">
    <property type="entry name" value="Cu-oxidase_2"/>
    <property type="match status" value="1"/>
</dbReference>
<dbReference type="SUPFAM" id="SSF49503">
    <property type="entry name" value="Cupredoxins"/>
    <property type="match status" value="3"/>
</dbReference>
<dbReference type="GO" id="GO:0016491">
    <property type="term" value="F:oxidoreductase activity"/>
    <property type="evidence" value="ECO:0007669"/>
    <property type="project" value="UniProtKB-KW"/>
</dbReference>
<keyword evidence="3" id="KW-0472">Membrane</keyword>
<evidence type="ECO:0000256" key="2">
    <source>
        <dbReference type="ARBA" id="ARBA00023002"/>
    </source>
</evidence>
<dbReference type="STRING" id="1271860.SAMN05216174_1011025"/>
<keyword evidence="7" id="KW-1185">Reference proteome</keyword>